<evidence type="ECO:0000256" key="3">
    <source>
        <dbReference type="ARBA" id="ARBA00023125"/>
    </source>
</evidence>
<comment type="caution">
    <text evidence="7">The sequence shown here is derived from an EMBL/GenBank/DDBJ whole genome shotgun (WGS) entry which is preliminary data.</text>
</comment>
<dbReference type="Pfam" id="PF00589">
    <property type="entry name" value="Phage_integrase"/>
    <property type="match status" value="1"/>
</dbReference>
<protein>
    <submittedName>
        <fullName evidence="7">Integrase</fullName>
    </submittedName>
</protein>
<keyword evidence="2" id="KW-0229">DNA integration</keyword>
<organism evidence="7 8">
    <name type="scientific">Paenochrobactrum gallinarii</name>
    <dbReference type="NCBI Taxonomy" id="643673"/>
    <lineage>
        <taxon>Bacteria</taxon>
        <taxon>Pseudomonadati</taxon>
        <taxon>Pseudomonadota</taxon>
        <taxon>Alphaproteobacteria</taxon>
        <taxon>Hyphomicrobiales</taxon>
        <taxon>Brucellaceae</taxon>
        <taxon>Paenochrobactrum</taxon>
    </lineage>
</organism>
<feature type="domain" description="Tyr recombinase" evidence="6">
    <location>
        <begin position="266"/>
        <end position="454"/>
    </location>
</feature>
<keyword evidence="4" id="KW-0233">DNA recombination</keyword>
<evidence type="ECO:0000256" key="4">
    <source>
        <dbReference type="ARBA" id="ARBA00023172"/>
    </source>
</evidence>
<name>A0A841LVH7_9HYPH</name>
<gene>
    <name evidence="7" type="ORF">FHS77_002927</name>
</gene>
<keyword evidence="8" id="KW-1185">Reference proteome</keyword>
<dbReference type="AlphaFoldDB" id="A0A841LVH7"/>
<dbReference type="InterPro" id="IPR013762">
    <property type="entry name" value="Integrase-like_cat_sf"/>
</dbReference>
<dbReference type="EMBL" id="JACIIU010000025">
    <property type="protein sequence ID" value="MBB6262355.1"/>
    <property type="molecule type" value="Genomic_DNA"/>
</dbReference>
<comment type="similarity">
    <text evidence="1">Belongs to the 'phage' integrase family.</text>
</comment>
<keyword evidence="3" id="KW-0238">DNA-binding</keyword>
<dbReference type="Pfam" id="PF20172">
    <property type="entry name" value="DUF6538"/>
    <property type="match status" value="1"/>
</dbReference>
<dbReference type="Proteomes" id="UP000555393">
    <property type="component" value="Unassembled WGS sequence"/>
</dbReference>
<dbReference type="SUPFAM" id="SSF56349">
    <property type="entry name" value="DNA breaking-rejoining enzymes"/>
    <property type="match status" value="1"/>
</dbReference>
<reference evidence="7 8" key="1">
    <citation type="submission" date="2020-08" db="EMBL/GenBank/DDBJ databases">
        <title>Genomic Encyclopedia of Type Strains, Phase IV (KMG-IV): sequencing the most valuable type-strain genomes for metagenomic binning, comparative biology and taxonomic classification.</title>
        <authorList>
            <person name="Goeker M."/>
        </authorList>
    </citation>
    <scope>NUCLEOTIDE SEQUENCE [LARGE SCALE GENOMIC DNA]</scope>
    <source>
        <strain evidence="7 8">DSM 22336</strain>
    </source>
</reference>
<evidence type="ECO:0000259" key="6">
    <source>
        <dbReference type="PROSITE" id="PS51898"/>
    </source>
</evidence>
<evidence type="ECO:0000256" key="5">
    <source>
        <dbReference type="SAM" id="MobiDB-lite"/>
    </source>
</evidence>
<dbReference type="Gene3D" id="1.10.150.130">
    <property type="match status" value="1"/>
</dbReference>
<evidence type="ECO:0000256" key="1">
    <source>
        <dbReference type="ARBA" id="ARBA00008857"/>
    </source>
</evidence>
<evidence type="ECO:0000313" key="7">
    <source>
        <dbReference type="EMBL" id="MBB6262355.1"/>
    </source>
</evidence>
<dbReference type="PANTHER" id="PTHR30349">
    <property type="entry name" value="PHAGE INTEGRASE-RELATED"/>
    <property type="match status" value="1"/>
</dbReference>
<dbReference type="GO" id="GO:0015074">
    <property type="term" value="P:DNA integration"/>
    <property type="evidence" value="ECO:0007669"/>
    <property type="project" value="UniProtKB-KW"/>
</dbReference>
<dbReference type="InterPro" id="IPR050090">
    <property type="entry name" value="Tyrosine_recombinase_XerCD"/>
</dbReference>
<proteinExistence type="inferred from homology"/>
<accession>A0A841LVH7</accession>
<evidence type="ECO:0000313" key="8">
    <source>
        <dbReference type="Proteomes" id="UP000555393"/>
    </source>
</evidence>
<dbReference type="Gene3D" id="1.10.443.10">
    <property type="entry name" value="Intergrase catalytic core"/>
    <property type="match status" value="1"/>
</dbReference>
<dbReference type="GO" id="GO:0003677">
    <property type="term" value="F:DNA binding"/>
    <property type="evidence" value="ECO:0007669"/>
    <property type="project" value="UniProtKB-KW"/>
</dbReference>
<dbReference type="PROSITE" id="PS51898">
    <property type="entry name" value="TYR_RECOMBINASE"/>
    <property type="match status" value="1"/>
</dbReference>
<dbReference type="RefSeq" id="WP_343061027.1">
    <property type="nucleotide sequence ID" value="NZ_JACIIU010000025.1"/>
</dbReference>
<dbReference type="InterPro" id="IPR002104">
    <property type="entry name" value="Integrase_catalytic"/>
</dbReference>
<dbReference type="GO" id="GO:0006310">
    <property type="term" value="P:DNA recombination"/>
    <property type="evidence" value="ECO:0007669"/>
    <property type="project" value="UniProtKB-KW"/>
</dbReference>
<dbReference type="InterPro" id="IPR046668">
    <property type="entry name" value="DUF6538"/>
</dbReference>
<sequence length="468" mass="53169">MVREGISLAKRITNNTQYLELQRGKWRVTVSVPKAVQKKIGKTRLKQSLNTDSLSIANQLKWPIVREFQSIIASAHKPETDIRAIAEELRRQRSKAACDIDALEIEAGISQTIDILLGQEIGTYTDPNTGEEEPVYAPEAVQRVQEFKAVLHGQATPLSEYHDQYMSQLTVKPRTKADDKRAIALLERWCSEQGIPPYLQSFPTRKAAVAFMDALPAMEPTLSPTTLNKYVRRLSRYWQWLEKRDEVPLNVWAGQSLAVPETPHDEVERPFTDEEMVKLLSGNATQEMHDLMRIAALAGCRLDPIVCLRVRDCLDEGMFVFKPQKKEKAPRLCPIHPALTEIIERRTKGKEPDDPIFPEWPAPKNPKSTRERSFKASNHFTEYRRSVGVADEIEGRRRSLVNFHSFRRWFITKAEQADQPESLIASVVGHKRQGMTLGVYSAGPAKEQARRCVEAVQLPDLSKANADK</sequence>
<dbReference type="InterPro" id="IPR010998">
    <property type="entry name" value="Integrase_recombinase_N"/>
</dbReference>
<dbReference type="InterPro" id="IPR011010">
    <property type="entry name" value="DNA_brk_join_enz"/>
</dbReference>
<evidence type="ECO:0000256" key="2">
    <source>
        <dbReference type="ARBA" id="ARBA00022908"/>
    </source>
</evidence>
<dbReference type="PANTHER" id="PTHR30349:SF41">
    <property type="entry name" value="INTEGRASE_RECOMBINASE PROTEIN MJ0367-RELATED"/>
    <property type="match status" value="1"/>
</dbReference>
<feature type="region of interest" description="Disordered" evidence="5">
    <location>
        <begin position="347"/>
        <end position="373"/>
    </location>
</feature>